<evidence type="ECO:0000256" key="1">
    <source>
        <dbReference type="SAM" id="MobiDB-lite"/>
    </source>
</evidence>
<dbReference type="Proteomes" id="UP000306544">
    <property type="component" value="Unassembled WGS sequence"/>
</dbReference>
<evidence type="ECO:0000313" key="5">
    <source>
        <dbReference type="Proteomes" id="UP000306544"/>
    </source>
</evidence>
<name>A0A5R9AB05_9MICC</name>
<feature type="domain" description="Solute-binding protein family 5" evidence="3">
    <location>
        <begin position="150"/>
        <end position="477"/>
    </location>
</feature>
<evidence type="ECO:0000313" key="4">
    <source>
        <dbReference type="EMBL" id="TLP75843.1"/>
    </source>
</evidence>
<feature type="chain" id="PRO_5038488445" evidence="2">
    <location>
        <begin position="22"/>
        <end position="635"/>
    </location>
</feature>
<gene>
    <name evidence="4" type="ORF">FEF27_07405</name>
</gene>
<dbReference type="Pfam" id="PF00496">
    <property type="entry name" value="SBP_bac_5"/>
    <property type="match status" value="1"/>
</dbReference>
<dbReference type="PANTHER" id="PTHR30290:SF65">
    <property type="entry name" value="MONOACYL PHOSPHATIDYLINOSITOL TETRAMANNOSIDE-BINDING PROTEIN LPQW-RELATED"/>
    <property type="match status" value="1"/>
</dbReference>
<feature type="compositionally biased region" description="Gly residues" evidence="1">
    <location>
        <begin position="44"/>
        <end position="60"/>
    </location>
</feature>
<organism evidence="4 5">
    <name type="scientific">Nesterenkonia sphaerica</name>
    <dbReference type="NCBI Taxonomy" id="1804988"/>
    <lineage>
        <taxon>Bacteria</taxon>
        <taxon>Bacillati</taxon>
        <taxon>Actinomycetota</taxon>
        <taxon>Actinomycetes</taxon>
        <taxon>Micrococcales</taxon>
        <taxon>Micrococcaceae</taxon>
        <taxon>Nesterenkonia</taxon>
    </lineage>
</organism>
<evidence type="ECO:0000259" key="3">
    <source>
        <dbReference type="Pfam" id="PF00496"/>
    </source>
</evidence>
<keyword evidence="2" id="KW-0732">Signal</keyword>
<feature type="region of interest" description="Disordered" evidence="1">
    <location>
        <begin position="189"/>
        <end position="217"/>
    </location>
</feature>
<protein>
    <submittedName>
        <fullName evidence="4">ABC transporter family substrate-binding protein</fullName>
    </submittedName>
</protein>
<dbReference type="InterPro" id="IPR000914">
    <property type="entry name" value="SBP_5_dom"/>
</dbReference>
<dbReference type="RefSeq" id="WP_138170208.1">
    <property type="nucleotide sequence ID" value="NZ_VAWA01000007.1"/>
</dbReference>
<accession>A0A5R9AB05</accession>
<feature type="compositionally biased region" description="Low complexity" evidence="1">
    <location>
        <begin position="33"/>
        <end position="43"/>
    </location>
</feature>
<comment type="caution">
    <text evidence="4">The sequence shown here is derived from an EMBL/GenBank/DDBJ whole genome shotgun (WGS) entry which is preliminary data.</text>
</comment>
<dbReference type="InterPro" id="IPR039424">
    <property type="entry name" value="SBP_5"/>
</dbReference>
<evidence type="ECO:0000256" key="2">
    <source>
        <dbReference type="SAM" id="SignalP"/>
    </source>
</evidence>
<sequence length="635" mass="68236">MKLRKLSAAAAILASSALVLSGCTPGGDDDNGNGDANGAENGENGNGGNGEGGVQEGTGGEFDQEGALYSTLPDSGQKAEMPEDFETQEDTIIVSPGEAPFINVNNDYSGANSVSNAIVAGRMSSGFFYFGTDLSINPDEEFGSYEVVSEEDPFTVEYTINEEAVWSDGTPVTVRDYQIDWAAQAYAGTDEDEEPGAGFSPSGTSLAQYIPDGFQSEEPDAKTFTMELPEFYADWELLVGGPNVPAHIVAEQAGLSVEELDEAMDEGDLETLEPVAEVWNTGMGSEGDWDPDIALSSGPYQLAEWNWEGEETGGSVTLEPNPEWWGTPPGTANLVFDFLNEDTHVQALENLDVHIVEPQGDEDVKLGLDSLAESGDFVVHEGDVATWEHIDFQYQQGPFAETPELAEAFALCLPRQEIVDQLIAPVNPEAEVLNAREVLSFEDDYDEFVEEAYDGRYDEADVDAAAEIIEEHDAAGTTVEINHFGQPRRAAAVEIIDTYCGSEGAGFDIVDAGTPDFSAELLEGNWSGVAMFAWAGSGQVVSGQNIYSSDGAQNATGFSNDTVDEQWGVVADNVSDEERMQALIEIEQALWEDLHGIPLYVHPGIVAADASIANVRMTAAQTSVPWNAEQWQRAE</sequence>
<dbReference type="GO" id="GO:1904680">
    <property type="term" value="F:peptide transmembrane transporter activity"/>
    <property type="evidence" value="ECO:0007669"/>
    <property type="project" value="TreeGrafter"/>
</dbReference>
<dbReference type="Gene3D" id="3.90.76.10">
    <property type="entry name" value="Dipeptide-binding Protein, Domain 1"/>
    <property type="match status" value="1"/>
</dbReference>
<reference evidence="4 5" key="1">
    <citation type="submission" date="2019-05" db="EMBL/GenBank/DDBJ databases">
        <title>Nesterenkonia sp. GY239, isolated from the Southern Atlantic Ocean.</title>
        <authorList>
            <person name="Zhang G."/>
        </authorList>
    </citation>
    <scope>NUCLEOTIDE SEQUENCE [LARGE SCALE GENOMIC DNA]</scope>
    <source>
        <strain evidence="4 5">GY239</strain>
    </source>
</reference>
<dbReference type="Gene3D" id="3.40.190.10">
    <property type="entry name" value="Periplasmic binding protein-like II"/>
    <property type="match status" value="1"/>
</dbReference>
<dbReference type="PANTHER" id="PTHR30290">
    <property type="entry name" value="PERIPLASMIC BINDING COMPONENT OF ABC TRANSPORTER"/>
    <property type="match status" value="1"/>
</dbReference>
<dbReference type="SUPFAM" id="SSF53850">
    <property type="entry name" value="Periplasmic binding protein-like II"/>
    <property type="match status" value="1"/>
</dbReference>
<dbReference type="Gene3D" id="3.10.105.10">
    <property type="entry name" value="Dipeptide-binding Protein, Domain 3"/>
    <property type="match status" value="1"/>
</dbReference>
<dbReference type="OrthoDB" id="7888869at2"/>
<dbReference type="GO" id="GO:0015833">
    <property type="term" value="P:peptide transport"/>
    <property type="evidence" value="ECO:0007669"/>
    <property type="project" value="TreeGrafter"/>
</dbReference>
<dbReference type="AlphaFoldDB" id="A0A5R9AB05"/>
<dbReference type="PROSITE" id="PS51257">
    <property type="entry name" value="PROKAR_LIPOPROTEIN"/>
    <property type="match status" value="1"/>
</dbReference>
<keyword evidence="5" id="KW-1185">Reference proteome</keyword>
<feature type="region of interest" description="Disordered" evidence="1">
    <location>
        <begin position="26"/>
        <end position="83"/>
    </location>
</feature>
<proteinExistence type="predicted"/>
<dbReference type="EMBL" id="VAWA01000007">
    <property type="protein sequence ID" value="TLP75843.1"/>
    <property type="molecule type" value="Genomic_DNA"/>
</dbReference>
<feature type="signal peptide" evidence="2">
    <location>
        <begin position="1"/>
        <end position="21"/>
    </location>
</feature>